<evidence type="ECO:0000313" key="3">
    <source>
        <dbReference type="Proteomes" id="UP000317355"/>
    </source>
</evidence>
<dbReference type="Gene3D" id="2.120.10.30">
    <property type="entry name" value="TolB, C-terminal domain"/>
    <property type="match status" value="1"/>
</dbReference>
<dbReference type="Proteomes" id="UP000317355">
    <property type="component" value="Unassembled WGS sequence"/>
</dbReference>
<dbReference type="EMBL" id="VMRY01000047">
    <property type="protein sequence ID" value="TVT53903.1"/>
    <property type="molecule type" value="Genomic_DNA"/>
</dbReference>
<evidence type="ECO:0000259" key="1">
    <source>
        <dbReference type="Pfam" id="PF07995"/>
    </source>
</evidence>
<dbReference type="PANTHER" id="PTHR33546:SF1">
    <property type="entry name" value="LARGE, MULTIFUNCTIONAL SECRETED PROTEIN"/>
    <property type="match status" value="1"/>
</dbReference>
<gene>
    <name evidence="2" type="ORF">FHK82_11195</name>
</gene>
<reference evidence="2 3" key="1">
    <citation type="submission" date="2019-07" db="EMBL/GenBank/DDBJ databases">
        <title>The pathways for chlorine oxyanion respiration interact through the shared metabolite chlorate.</title>
        <authorList>
            <person name="Barnum T.P."/>
            <person name="Cheng Y."/>
            <person name="Hill K.A."/>
            <person name="Lucas L.N."/>
            <person name="Carlson H.K."/>
            <person name="Coates J.D."/>
        </authorList>
    </citation>
    <scope>NUCLEOTIDE SEQUENCE [LARGE SCALE GENOMIC DNA]</scope>
    <source>
        <strain evidence="2">BK-3</strain>
    </source>
</reference>
<proteinExistence type="predicted"/>
<comment type="caution">
    <text evidence="2">The sequence shown here is derived from an EMBL/GenBank/DDBJ whole genome shotgun (WGS) entry which is preliminary data.</text>
</comment>
<organism evidence="2 3">
    <name type="scientific">Sedimenticola thiotaurini</name>
    <dbReference type="NCBI Taxonomy" id="1543721"/>
    <lineage>
        <taxon>Bacteria</taxon>
        <taxon>Pseudomonadati</taxon>
        <taxon>Pseudomonadota</taxon>
        <taxon>Gammaproteobacteria</taxon>
        <taxon>Chromatiales</taxon>
        <taxon>Sedimenticolaceae</taxon>
        <taxon>Sedimenticola</taxon>
    </lineage>
</organism>
<dbReference type="Pfam" id="PF07995">
    <property type="entry name" value="GSDH"/>
    <property type="match status" value="1"/>
</dbReference>
<name>A0A558CYW1_9GAMM</name>
<dbReference type="InterPro" id="IPR012938">
    <property type="entry name" value="Glc/Sorbosone_DH"/>
</dbReference>
<evidence type="ECO:0000313" key="2">
    <source>
        <dbReference type="EMBL" id="TVT53903.1"/>
    </source>
</evidence>
<dbReference type="InterPro" id="IPR011042">
    <property type="entry name" value="6-blade_b-propeller_TolB-like"/>
</dbReference>
<accession>A0A558CYW1</accession>
<sequence>MKLIVLLFLSLLLGGYQLSCFAAEITLPKGFQIAIALDGVADARSLALGDQGTLFIATRRAGKLYAARDEDGDGLYSPPLLLAEGLRMPNGIAFYQGALFVAENHRISRYDQIEGRLSDPPAAVEITRLPTEKHHGWRYLAFGPDGLLYLSIGAPCNICDQPGYGTIIRMRPDGSDRELFAQGVRNSVGFDWEPGTGDLWFSDNGRDWLGDDLPPDEINRVTQAGQHFGYPFCHAGYLADPEFGFQRPCSDFKPPALKLGAHVAPLGVRFYNGKQFPPEYRGQLFVAEHGSWNRSEPAGYRIGVAKIAGGVVKTYQSFASGWLKSGGGVSGRPVDLLVLPDGALLVSDDHAGRIYRISYNP</sequence>
<feature type="domain" description="Glucose/Sorbosone dehydrogenase" evidence="1">
    <location>
        <begin position="130"/>
        <end position="287"/>
    </location>
</feature>
<dbReference type="AlphaFoldDB" id="A0A558CYW1"/>
<dbReference type="InterPro" id="IPR011041">
    <property type="entry name" value="Quinoprot_gluc/sorb_DH_b-prop"/>
</dbReference>
<protein>
    <submittedName>
        <fullName evidence="2">Sorbosone dehydrogenase family protein</fullName>
    </submittedName>
</protein>
<dbReference type="SUPFAM" id="SSF50952">
    <property type="entry name" value="Soluble quinoprotein glucose dehydrogenase"/>
    <property type="match status" value="1"/>
</dbReference>
<dbReference type="PANTHER" id="PTHR33546">
    <property type="entry name" value="LARGE, MULTIFUNCTIONAL SECRETED PROTEIN-RELATED"/>
    <property type="match status" value="1"/>
</dbReference>